<evidence type="ECO:0000259" key="2">
    <source>
        <dbReference type="Pfam" id="PF03703"/>
    </source>
</evidence>
<dbReference type="RefSeq" id="WP_136943582.1">
    <property type="nucleotide sequence ID" value="NZ_SWKR01000002.1"/>
</dbReference>
<dbReference type="InterPro" id="IPR014529">
    <property type="entry name" value="UCP026631"/>
</dbReference>
<dbReference type="Proteomes" id="UP000309138">
    <property type="component" value="Unassembled WGS sequence"/>
</dbReference>
<dbReference type="InterPro" id="IPR005182">
    <property type="entry name" value="YdbS-like_PH"/>
</dbReference>
<keyword evidence="4" id="KW-1185">Reference proteome</keyword>
<keyword evidence="1" id="KW-0472">Membrane</keyword>
<dbReference type="PANTHER" id="PTHR34473">
    <property type="entry name" value="UPF0699 TRANSMEMBRANE PROTEIN YDBS"/>
    <property type="match status" value="1"/>
</dbReference>
<feature type="domain" description="YdbS-like PH" evidence="2">
    <location>
        <begin position="406"/>
        <end position="473"/>
    </location>
</feature>
<feature type="transmembrane region" description="Helical" evidence="1">
    <location>
        <begin position="20"/>
        <end position="40"/>
    </location>
</feature>
<feature type="transmembrane region" description="Helical" evidence="1">
    <location>
        <begin position="227"/>
        <end position="254"/>
    </location>
</feature>
<name>A0A4U1L5X8_9SPHN</name>
<evidence type="ECO:0000313" key="4">
    <source>
        <dbReference type="Proteomes" id="UP000309138"/>
    </source>
</evidence>
<dbReference type="PIRSF" id="PIRSF026631">
    <property type="entry name" value="UCP026631"/>
    <property type="match status" value="1"/>
</dbReference>
<dbReference type="PANTHER" id="PTHR34473:SF2">
    <property type="entry name" value="UPF0699 TRANSMEMBRANE PROTEIN YDBT"/>
    <property type="match status" value="1"/>
</dbReference>
<evidence type="ECO:0000256" key="1">
    <source>
        <dbReference type="SAM" id="Phobius"/>
    </source>
</evidence>
<comment type="caution">
    <text evidence="3">The sequence shown here is derived from an EMBL/GenBank/DDBJ whole genome shotgun (WGS) entry which is preliminary data.</text>
</comment>
<dbReference type="OrthoDB" id="8481729at2"/>
<feature type="transmembrane region" description="Helical" evidence="1">
    <location>
        <begin position="183"/>
        <end position="206"/>
    </location>
</feature>
<reference evidence="3 4" key="1">
    <citation type="submission" date="2019-04" db="EMBL/GenBank/DDBJ databases">
        <authorList>
            <person name="Yang Y."/>
            <person name="Wei D."/>
        </authorList>
    </citation>
    <scope>NUCLEOTIDE SEQUENCE [LARGE SCALE GENOMIC DNA]</scope>
    <source>
        <strain evidence="3 4">L-1-4w-11</strain>
    </source>
</reference>
<feature type="domain" description="YdbS-like PH" evidence="2">
    <location>
        <begin position="69"/>
        <end position="146"/>
    </location>
</feature>
<keyword evidence="1" id="KW-1133">Transmembrane helix</keyword>
<dbReference type="AlphaFoldDB" id="A0A4U1L5X8"/>
<protein>
    <recommendedName>
        <fullName evidence="2">YdbS-like PH domain-containing protein</fullName>
    </recommendedName>
</protein>
<feature type="transmembrane region" description="Helical" evidence="1">
    <location>
        <begin position="47"/>
        <end position="67"/>
    </location>
</feature>
<dbReference type="Pfam" id="PF03703">
    <property type="entry name" value="bPH_2"/>
    <property type="match status" value="2"/>
</dbReference>
<accession>A0A4U1L5X8</accession>
<keyword evidence="1" id="KW-0812">Transmembrane</keyword>
<organism evidence="3 4">
    <name type="scientific">Sphingomonas baiyangensis</name>
    <dbReference type="NCBI Taxonomy" id="2572576"/>
    <lineage>
        <taxon>Bacteria</taxon>
        <taxon>Pseudomonadati</taxon>
        <taxon>Pseudomonadota</taxon>
        <taxon>Alphaproteobacteria</taxon>
        <taxon>Sphingomonadales</taxon>
        <taxon>Sphingomonadaceae</taxon>
        <taxon>Sphingomonas</taxon>
    </lineage>
</organism>
<sequence>MSANETADAPTVRRLHPGTIGITLLRQAPSTLLGLPAILALMSDTGLLIAIAIAAVGMAVAGIFAWLNWSRFTYAIGADSVVIESGVFSRNRRVIPFARVQDVDIERKPLHRLFGLAKVTLETGGSGDDEGDLDSVGIEEAQRLRAVVRARATGAIMQSAAQPAEAAASPRSRVLYAMSLSRVLGWGLFNFSLIWLAVIFGALQYVEDWTSIDLYDRDLWEMLRDRSARYVVASAAWVALAAALGLLGVAAGLIRTLLRDYGFTVADEGGRYRRTRGLLTHSEAVIALPRVQLARIDTGWPRRRLGWMRLRVQTLATDDKARMPEIAPFARGGEVDTLLAPLALERVHPALLERVSSGHVVRAILRQVGVPAAAIVIAALFAPAALLLGLLLIPALALALLRRRYHRFALIDGILHVQRGVLTRQTWIVPPRNVQAVTIRRGPVQRLLGLSTVVADTAGAPMLGGVMVQDVAHDRAWALAAALREARLAASAARSGA</sequence>
<feature type="transmembrane region" description="Helical" evidence="1">
    <location>
        <begin position="372"/>
        <end position="401"/>
    </location>
</feature>
<dbReference type="EMBL" id="SWKR01000002">
    <property type="protein sequence ID" value="TKD51645.1"/>
    <property type="molecule type" value="Genomic_DNA"/>
</dbReference>
<evidence type="ECO:0000313" key="3">
    <source>
        <dbReference type="EMBL" id="TKD51645.1"/>
    </source>
</evidence>
<gene>
    <name evidence="3" type="ORF">FBR43_13425</name>
</gene>
<proteinExistence type="predicted"/>